<evidence type="ECO:0000313" key="3">
    <source>
        <dbReference type="Proteomes" id="UP000292082"/>
    </source>
</evidence>
<proteinExistence type="predicted"/>
<protein>
    <submittedName>
        <fullName evidence="2">Uncharacterized protein</fullName>
    </submittedName>
</protein>
<dbReference type="Proteomes" id="UP000292082">
    <property type="component" value="Unassembled WGS sequence"/>
</dbReference>
<reference evidence="2 3" key="1">
    <citation type="submission" date="2019-01" db="EMBL/GenBank/DDBJ databases">
        <title>Draft genome sequences of three monokaryotic isolates of the white-rot basidiomycete fungus Dichomitus squalens.</title>
        <authorList>
            <consortium name="DOE Joint Genome Institute"/>
            <person name="Lopez S.C."/>
            <person name="Andreopoulos B."/>
            <person name="Pangilinan J."/>
            <person name="Lipzen A."/>
            <person name="Riley R."/>
            <person name="Ahrendt S."/>
            <person name="Ng V."/>
            <person name="Barry K."/>
            <person name="Daum C."/>
            <person name="Grigoriev I.V."/>
            <person name="Hilden K.S."/>
            <person name="Makela M.R."/>
            <person name="de Vries R.P."/>
        </authorList>
    </citation>
    <scope>NUCLEOTIDE SEQUENCE [LARGE SCALE GENOMIC DNA]</scope>
    <source>
        <strain evidence="2 3">CBS 464.89</strain>
    </source>
</reference>
<keyword evidence="3" id="KW-1185">Reference proteome</keyword>
<evidence type="ECO:0000256" key="1">
    <source>
        <dbReference type="SAM" id="MobiDB-lite"/>
    </source>
</evidence>
<feature type="region of interest" description="Disordered" evidence="1">
    <location>
        <begin position="1"/>
        <end position="34"/>
    </location>
</feature>
<name>A0A4Q9PW81_9APHY</name>
<dbReference type="EMBL" id="ML145119">
    <property type="protein sequence ID" value="TBU58912.1"/>
    <property type="molecule type" value="Genomic_DNA"/>
</dbReference>
<accession>A0A4Q9PW81</accession>
<feature type="compositionally biased region" description="Basic and acidic residues" evidence="1">
    <location>
        <begin position="19"/>
        <end position="34"/>
    </location>
</feature>
<evidence type="ECO:0000313" key="2">
    <source>
        <dbReference type="EMBL" id="TBU58912.1"/>
    </source>
</evidence>
<organism evidence="2 3">
    <name type="scientific">Dichomitus squalens</name>
    <dbReference type="NCBI Taxonomy" id="114155"/>
    <lineage>
        <taxon>Eukaryota</taxon>
        <taxon>Fungi</taxon>
        <taxon>Dikarya</taxon>
        <taxon>Basidiomycota</taxon>
        <taxon>Agaricomycotina</taxon>
        <taxon>Agaricomycetes</taxon>
        <taxon>Polyporales</taxon>
        <taxon>Polyporaceae</taxon>
        <taxon>Dichomitus</taxon>
    </lineage>
</organism>
<gene>
    <name evidence="2" type="ORF">BD310DRAFT_439582</name>
</gene>
<sequence length="99" mass="11402">MKPSSEPHSPRPSTITGFKLRECGERPDPSTLDPERQKVDAAFFRNEHAPTDGRQSWADQILPVEFKRDDVSVDPFDDEKANISTETENRRTSRRRVMC</sequence>
<dbReference type="AlphaFoldDB" id="A0A4Q9PW81"/>